<dbReference type="Proteomes" id="UP000319160">
    <property type="component" value="Unassembled WGS sequence"/>
</dbReference>
<dbReference type="AlphaFoldDB" id="A0A553HKY7"/>
<gene>
    <name evidence="1" type="ORF">FHL15_010463</name>
</gene>
<keyword evidence="2" id="KW-1185">Reference proteome</keyword>
<evidence type="ECO:0000313" key="1">
    <source>
        <dbReference type="EMBL" id="TRX88604.1"/>
    </source>
</evidence>
<sequence>MLAVVVAISTDVEKNRVDDNNDDDVTGWWMAVGGNNGLSLGMTRFCADQSFTVLANQLLYLARTQNQRKRQLLRMWQRRLTSPTLESENCRKLLRDAPLLIRLAARNLEVFIETATVNKVLIGPNQPPGSLSPIIDFDEFMLDTGLFLFENRFDVDE</sequence>
<evidence type="ECO:0000313" key="2">
    <source>
        <dbReference type="Proteomes" id="UP000319160"/>
    </source>
</evidence>
<reference evidence="2" key="1">
    <citation type="submission" date="2019-06" db="EMBL/GenBank/DDBJ databases">
        <title>Draft genome sequence of the griseofulvin-producing fungus Xylaria cubensis strain G536.</title>
        <authorList>
            <person name="Mead M.E."/>
            <person name="Raja H.A."/>
            <person name="Steenwyk J.L."/>
            <person name="Knowles S.L."/>
            <person name="Oberlies N.H."/>
            <person name="Rokas A."/>
        </authorList>
    </citation>
    <scope>NUCLEOTIDE SEQUENCE [LARGE SCALE GENOMIC DNA]</scope>
    <source>
        <strain evidence="2">G536</strain>
    </source>
</reference>
<protein>
    <submittedName>
        <fullName evidence="1">Uncharacterized protein</fullName>
    </submittedName>
</protein>
<comment type="caution">
    <text evidence="1">The sequence shown here is derived from an EMBL/GenBank/DDBJ whole genome shotgun (WGS) entry which is preliminary data.</text>
</comment>
<proteinExistence type="predicted"/>
<dbReference type="EMBL" id="VFLP01000083">
    <property type="protein sequence ID" value="TRX88604.1"/>
    <property type="molecule type" value="Genomic_DNA"/>
</dbReference>
<accession>A0A553HKY7</accession>
<organism evidence="1 2">
    <name type="scientific">Xylaria flabelliformis</name>
    <dbReference type="NCBI Taxonomy" id="2512241"/>
    <lineage>
        <taxon>Eukaryota</taxon>
        <taxon>Fungi</taxon>
        <taxon>Dikarya</taxon>
        <taxon>Ascomycota</taxon>
        <taxon>Pezizomycotina</taxon>
        <taxon>Sordariomycetes</taxon>
        <taxon>Xylariomycetidae</taxon>
        <taxon>Xylariales</taxon>
        <taxon>Xylariaceae</taxon>
        <taxon>Xylaria</taxon>
    </lineage>
</organism>
<name>A0A553HKY7_9PEZI</name>